<accession>A0A7J6NH56</accession>
<proteinExistence type="predicted"/>
<reference evidence="2 3" key="1">
    <citation type="submission" date="2020-04" db="EMBL/GenBank/DDBJ databases">
        <title>Perkinsus olseni comparative genomics.</title>
        <authorList>
            <person name="Bogema D.R."/>
        </authorList>
    </citation>
    <scope>NUCLEOTIDE SEQUENCE [LARGE SCALE GENOMIC DNA]</scope>
    <source>
        <strain evidence="2">00978-12</strain>
    </source>
</reference>
<feature type="chain" id="PRO_5029798589" evidence="1">
    <location>
        <begin position="19"/>
        <end position="296"/>
    </location>
</feature>
<keyword evidence="1" id="KW-0732">Signal</keyword>
<evidence type="ECO:0000256" key="1">
    <source>
        <dbReference type="SAM" id="SignalP"/>
    </source>
</evidence>
<evidence type="ECO:0000313" key="3">
    <source>
        <dbReference type="Proteomes" id="UP000541610"/>
    </source>
</evidence>
<protein>
    <submittedName>
        <fullName evidence="2">Uncharacterized protein</fullName>
    </submittedName>
</protein>
<dbReference type="AlphaFoldDB" id="A0A7J6NH56"/>
<organism evidence="2 3">
    <name type="scientific">Perkinsus olseni</name>
    <name type="common">Perkinsus atlanticus</name>
    <dbReference type="NCBI Taxonomy" id="32597"/>
    <lineage>
        <taxon>Eukaryota</taxon>
        <taxon>Sar</taxon>
        <taxon>Alveolata</taxon>
        <taxon>Perkinsozoa</taxon>
        <taxon>Perkinsea</taxon>
        <taxon>Perkinsida</taxon>
        <taxon>Perkinsidae</taxon>
        <taxon>Perkinsus</taxon>
    </lineage>
</organism>
<sequence>MVFSEQLVRLLLLFVVSGATLMGSGHQSEPMPDVRLGNANSDKATKEHYPFTGNYSCRVGMIDTIRVEQDKSGGYITFYRKSKYFLPKPSYGCAFNAHPEWIIWFLDLQDACKALIEDSHGYYDQDILTSTFASVQKRFLVLPNTRRVIQTCHLVDEHAGGAAPEAPPLQRHNVFGVSLDATHPGWSEKKPYPFFGEYSCDSAKIGTIRIEVAPEDNITFYRKSNDSLPKPSYGCGFTAYRGDPFWLLSLQDACKALIRDSDGYFDQKLLTGILALSSGLLTIPTHLHTEKCVVIA</sequence>
<dbReference type="EMBL" id="JABANP010000382">
    <property type="protein sequence ID" value="KAF4683215.1"/>
    <property type="molecule type" value="Genomic_DNA"/>
</dbReference>
<dbReference type="Proteomes" id="UP000541610">
    <property type="component" value="Unassembled WGS sequence"/>
</dbReference>
<evidence type="ECO:0000313" key="2">
    <source>
        <dbReference type="EMBL" id="KAF4683215.1"/>
    </source>
</evidence>
<comment type="caution">
    <text evidence="2">The sequence shown here is derived from an EMBL/GenBank/DDBJ whole genome shotgun (WGS) entry which is preliminary data.</text>
</comment>
<dbReference type="OrthoDB" id="10513720at2759"/>
<gene>
    <name evidence="2" type="ORF">FOZ60_009504</name>
</gene>
<name>A0A7J6NH56_PEROL</name>
<feature type="signal peptide" evidence="1">
    <location>
        <begin position="1"/>
        <end position="18"/>
    </location>
</feature>